<accession>A0ABT5MAE7</accession>
<dbReference type="RefSeq" id="WP_273924892.1">
    <property type="nucleotide sequence ID" value="NZ_JAQSIO010000001.1"/>
</dbReference>
<organism evidence="1 2">
    <name type="scientific">Curvibacter microcysteis</name>
    <dbReference type="NCBI Taxonomy" id="3026419"/>
    <lineage>
        <taxon>Bacteria</taxon>
        <taxon>Pseudomonadati</taxon>
        <taxon>Pseudomonadota</taxon>
        <taxon>Betaproteobacteria</taxon>
        <taxon>Burkholderiales</taxon>
        <taxon>Comamonadaceae</taxon>
        <taxon>Curvibacter</taxon>
    </lineage>
</organism>
<dbReference type="EMBL" id="JAQSIO010000001">
    <property type="protein sequence ID" value="MDD0813370.1"/>
    <property type="molecule type" value="Genomic_DNA"/>
</dbReference>
<sequence>MQLVVDPAFAALRSDLAGGSARLHQVFGANLFLAHAIDYVLAIRIADGIAGGRAKLVKTFDEIFSVAGARIGNRKFELIDAINNSLKHIELDPVRYDDLRQRYGQLTFRSLVEEDGLVLCILEGFRFDYARVVLRPAYAALSGLDHESAEDVLEFARGRGVEDSWSVADELMFSSDPADAIDQMIMACNPECEDCGEREDTCRCAQFKYDGTAGRFEPLVHDRFDFDTVMSRISGAYRPDRE</sequence>
<name>A0ABT5MAE7_9BURK</name>
<dbReference type="Proteomes" id="UP001528672">
    <property type="component" value="Unassembled WGS sequence"/>
</dbReference>
<comment type="caution">
    <text evidence="1">The sequence shown here is derived from an EMBL/GenBank/DDBJ whole genome shotgun (WGS) entry which is preliminary data.</text>
</comment>
<keyword evidence="2" id="KW-1185">Reference proteome</keyword>
<reference evidence="1 2" key="1">
    <citation type="submission" date="2023-02" db="EMBL/GenBank/DDBJ databases">
        <title>Bacterial whole genome sequence for Curvibacter sp. HBC28.</title>
        <authorList>
            <person name="Le V."/>
            <person name="Ko S.-R."/>
            <person name="Ahn C.-Y."/>
            <person name="Oh H.-M."/>
        </authorList>
    </citation>
    <scope>NUCLEOTIDE SEQUENCE [LARGE SCALE GENOMIC DNA]</scope>
    <source>
        <strain evidence="1 2">HBC28</strain>
    </source>
</reference>
<gene>
    <name evidence="1" type="ORF">PSQ39_01880</name>
</gene>
<proteinExistence type="predicted"/>
<evidence type="ECO:0000313" key="2">
    <source>
        <dbReference type="Proteomes" id="UP001528672"/>
    </source>
</evidence>
<protein>
    <submittedName>
        <fullName evidence="1">Uncharacterized protein</fullName>
    </submittedName>
</protein>
<evidence type="ECO:0000313" key="1">
    <source>
        <dbReference type="EMBL" id="MDD0813370.1"/>
    </source>
</evidence>